<proteinExistence type="predicted"/>
<feature type="compositionally biased region" description="Acidic residues" evidence="2">
    <location>
        <begin position="47"/>
        <end position="67"/>
    </location>
</feature>
<gene>
    <name evidence="3" type="ORF">D4764_08G0009990</name>
</gene>
<organism evidence="3 4">
    <name type="scientific">Takifugu flavidus</name>
    <name type="common">sansaifugu</name>
    <dbReference type="NCBI Taxonomy" id="433684"/>
    <lineage>
        <taxon>Eukaryota</taxon>
        <taxon>Metazoa</taxon>
        <taxon>Chordata</taxon>
        <taxon>Craniata</taxon>
        <taxon>Vertebrata</taxon>
        <taxon>Euteleostomi</taxon>
        <taxon>Actinopterygii</taxon>
        <taxon>Neopterygii</taxon>
        <taxon>Teleostei</taxon>
        <taxon>Neoteleostei</taxon>
        <taxon>Acanthomorphata</taxon>
        <taxon>Eupercaria</taxon>
        <taxon>Tetraodontiformes</taxon>
        <taxon>Tetradontoidea</taxon>
        <taxon>Tetraodontidae</taxon>
        <taxon>Takifugu</taxon>
    </lineage>
</organism>
<feature type="compositionally biased region" description="Acidic residues" evidence="2">
    <location>
        <begin position="77"/>
        <end position="102"/>
    </location>
</feature>
<dbReference type="Proteomes" id="UP000324091">
    <property type="component" value="Chromosome 8"/>
</dbReference>
<feature type="compositionally biased region" description="Basic and acidic residues" evidence="2">
    <location>
        <begin position="456"/>
        <end position="465"/>
    </location>
</feature>
<feature type="region of interest" description="Disordered" evidence="2">
    <location>
        <begin position="435"/>
        <end position="465"/>
    </location>
</feature>
<dbReference type="AlphaFoldDB" id="A0A5C6MP83"/>
<evidence type="ECO:0000313" key="4">
    <source>
        <dbReference type="Proteomes" id="UP000324091"/>
    </source>
</evidence>
<comment type="caution">
    <text evidence="3">The sequence shown here is derived from an EMBL/GenBank/DDBJ whole genome shotgun (WGS) entry which is preliminary data.</text>
</comment>
<keyword evidence="1" id="KW-0175">Coiled coil</keyword>
<protein>
    <submittedName>
        <fullName evidence="3">Uncharacterized protein</fullName>
    </submittedName>
</protein>
<feature type="region of interest" description="Disordered" evidence="2">
    <location>
        <begin position="1"/>
        <end position="122"/>
    </location>
</feature>
<accession>A0A5C6MP83</accession>
<reference evidence="3 4" key="1">
    <citation type="submission" date="2019-04" db="EMBL/GenBank/DDBJ databases">
        <title>Chromosome genome assembly for Takifugu flavidus.</title>
        <authorList>
            <person name="Xiao S."/>
        </authorList>
    </citation>
    <scope>NUCLEOTIDE SEQUENCE [LARGE SCALE GENOMIC DNA]</scope>
    <source>
        <strain evidence="3">HTHZ2018</strain>
        <tissue evidence="3">Muscle</tissue>
    </source>
</reference>
<feature type="coiled-coil region" evidence="1">
    <location>
        <begin position="127"/>
        <end position="261"/>
    </location>
</feature>
<sequence length="465" mass="54785">MQDIEKSQGKHQQELILKADELQETPHVSDHEPMVEGEDMEERKDTEEGEDMEEGEDTEEGEDMEKEEDTKEGGHMEEEDTKEGEDMEEEEDTKEGEDMEKEEDTKEGGHMEEDTEEGGGKVRLTKCQALEQRINDFQNQKKQLKKRNHLNKAVIEKINIENKALQKKVKQLENELQNQSPISYRITSFLMAQTELEAERNKYQEELNTLLEERMEVEGLDDNLNKQLMRMKDFSNYTNLISELEKQLHSFQDSVKVIKHKKKKKQFSLFQKIGNLFRSELEINKGKIDFLIQEKQEVLKKSRNLGNELNVLKNIITIHCDIQDIHEKELLELRQQIRTSEEIIEKTRPSIHQRYLNFFGPGQSTHENELRKMSKDKKKYKLLKEQLKDSSPKLIKELEMNNAHLKIKIAHFFEDMQDIEKSQGKHQQELILTADELQETPHVSNHEPMVEGEDMEERKDTKEGE</sequence>
<keyword evidence="4" id="KW-1185">Reference proteome</keyword>
<evidence type="ECO:0000256" key="2">
    <source>
        <dbReference type="SAM" id="MobiDB-lite"/>
    </source>
</evidence>
<dbReference type="EMBL" id="RHFK02000021">
    <property type="protein sequence ID" value="TWW57012.1"/>
    <property type="molecule type" value="Genomic_DNA"/>
</dbReference>
<feature type="compositionally biased region" description="Basic and acidic residues" evidence="2">
    <location>
        <begin position="103"/>
        <end position="112"/>
    </location>
</feature>
<feature type="compositionally biased region" description="Basic and acidic residues" evidence="2">
    <location>
        <begin position="1"/>
        <end position="21"/>
    </location>
</feature>
<evidence type="ECO:0000313" key="3">
    <source>
        <dbReference type="EMBL" id="TWW57012.1"/>
    </source>
</evidence>
<evidence type="ECO:0000256" key="1">
    <source>
        <dbReference type="SAM" id="Coils"/>
    </source>
</evidence>
<name>A0A5C6MP83_9TELE</name>